<name>A0A9Q0QFD0_SALPP</name>
<evidence type="ECO:0000259" key="6">
    <source>
        <dbReference type="PROSITE" id="PS50196"/>
    </source>
</evidence>
<feature type="compositionally biased region" description="Low complexity" evidence="5">
    <location>
        <begin position="223"/>
        <end position="243"/>
    </location>
</feature>
<dbReference type="SMART" id="SM00160">
    <property type="entry name" value="RanBD"/>
    <property type="match status" value="1"/>
</dbReference>
<dbReference type="GO" id="GO:0051028">
    <property type="term" value="P:mRNA transport"/>
    <property type="evidence" value="ECO:0007669"/>
    <property type="project" value="UniProtKB-KW"/>
</dbReference>
<dbReference type="InterPro" id="IPR000156">
    <property type="entry name" value="Ran_bind_dom"/>
</dbReference>
<dbReference type="InterPro" id="IPR045255">
    <property type="entry name" value="RanBP1-like"/>
</dbReference>
<dbReference type="GO" id="GO:0015031">
    <property type="term" value="P:protein transport"/>
    <property type="evidence" value="ECO:0007669"/>
    <property type="project" value="UniProtKB-KW"/>
</dbReference>
<feature type="domain" description="RanBD1" evidence="6">
    <location>
        <begin position="330"/>
        <end position="460"/>
    </location>
</feature>
<sequence length="460" mass="49434">MKGAKRFAVSDSVPDSSDTALRNKRITAGFLFDVHRPEPSQQQLTPLPPLDVKRAESSQLHVRALNNQFASWVQTQLKNHPDELWEDGIRDYLAHASNIMEKFSDVVNWLKANAAKGVSVADSLTTEKKSVPEIKNNERKLLEEKTVFALPSTSARFTSSWSSSVVSGNESSGGVSSSSQSSSLFSNGESSGPFSTNLSSGLFSNNQSSGFFSNSQSFGLSSNNQSSGSLSSSQSTGALSNSQTPFSINQSTGAFSNSHSLGALSNSQSPFSFNQSSAAFSERQSLGVLSNSQTPFSFGGQSSIPTTHNTADDADDENELQQPGSPSVKKSEEKGIVTVHEVKCKLYVKSNDPAVKDTWKDKGTGQLSIKCKEGISKGTKESKPTIVIRNDVGKVLLNALLYPGIKTNPQKNSLVAIFHTAGDDSGNNDCVVARTFLFRMKTEEDRNNLATAIQEYAPST</sequence>
<dbReference type="Proteomes" id="UP001151532">
    <property type="component" value="Chromosome 3"/>
</dbReference>
<evidence type="ECO:0000256" key="5">
    <source>
        <dbReference type="SAM" id="MobiDB-lite"/>
    </source>
</evidence>
<gene>
    <name evidence="7" type="ORF">OIU79_010340</name>
</gene>
<accession>A0A9Q0QFD0</accession>
<dbReference type="EMBL" id="JAPFFK010000016">
    <property type="protein sequence ID" value="KAJ6705638.1"/>
    <property type="molecule type" value="Genomic_DNA"/>
</dbReference>
<feature type="region of interest" description="Disordered" evidence="5">
    <location>
        <begin position="223"/>
        <end position="245"/>
    </location>
</feature>
<evidence type="ECO:0000313" key="8">
    <source>
        <dbReference type="Proteomes" id="UP001151532"/>
    </source>
</evidence>
<reference evidence="7" key="1">
    <citation type="submission" date="2022-11" db="EMBL/GenBank/DDBJ databases">
        <authorList>
            <person name="Hyden B.L."/>
            <person name="Feng K."/>
            <person name="Yates T."/>
            <person name="Jawdy S."/>
            <person name="Smart L.B."/>
            <person name="Muchero W."/>
        </authorList>
    </citation>
    <scope>NUCLEOTIDE SEQUENCE</scope>
    <source>
        <tissue evidence="7">Shoot tip</tissue>
    </source>
</reference>
<keyword evidence="2" id="KW-0509">mRNA transport</keyword>
<evidence type="ECO:0000256" key="3">
    <source>
        <dbReference type="ARBA" id="ARBA00023010"/>
    </source>
</evidence>
<organism evidence="7 8">
    <name type="scientific">Salix purpurea</name>
    <name type="common">Purple osier willow</name>
    <dbReference type="NCBI Taxonomy" id="77065"/>
    <lineage>
        <taxon>Eukaryota</taxon>
        <taxon>Viridiplantae</taxon>
        <taxon>Streptophyta</taxon>
        <taxon>Embryophyta</taxon>
        <taxon>Tracheophyta</taxon>
        <taxon>Spermatophyta</taxon>
        <taxon>Magnoliopsida</taxon>
        <taxon>eudicotyledons</taxon>
        <taxon>Gunneridae</taxon>
        <taxon>Pentapetalae</taxon>
        <taxon>rosids</taxon>
        <taxon>fabids</taxon>
        <taxon>Malpighiales</taxon>
        <taxon>Salicaceae</taxon>
        <taxon>Saliceae</taxon>
        <taxon>Salix</taxon>
    </lineage>
</organism>
<reference evidence="7" key="2">
    <citation type="journal article" date="2023" name="Int. J. Mol. Sci.">
        <title>De Novo Assembly and Annotation of 11 Diverse Shrub Willow (Salix) Genomes Reveals Novel Gene Organization in Sex-Linked Regions.</title>
        <authorList>
            <person name="Hyden B."/>
            <person name="Feng K."/>
            <person name="Yates T.B."/>
            <person name="Jawdy S."/>
            <person name="Cereghino C."/>
            <person name="Smart L.B."/>
            <person name="Muchero W."/>
        </authorList>
    </citation>
    <scope>NUCLEOTIDE SEQUENCE</scope>
    <source>
        <tissue evidence="7">Shoot tip</tissue>
    </source>
</reference>
<dbReference type="GO" id="GO:0005643">
    <property type="term" value="C:nuclear pore"/>
    <property type="evidence" value="ECO:0007669"/>
    <property type="project" value="UniProtKB-SubCell"/>
</dbReference>
<dbReference type="PROSITE" id="PS50196">
    <property type="entry name" value="RANBD1"/>
    <property type="match status" value="1"/>
</dbReference>
<dbReference type="PANTHER" id="PTHR23138">
    <property type="entry name" value="RAN BINDING PROTEIN"/>
    <property type="match status" value="1"/>
</dbReference>
<dbReference type="AlphaFoldDB" id="A0A9Q0QFD0"/>
<dbReference type="Pfam" id="PF00638">
    <property type="entry name" value="Ran_BP1"/>
    <property type="match status" value="1"/>
</dbReference>
<feature type="region of interest" description="Disordered" evidence="5">
    <location>
        <begin position="297"/>
        <end position="333"/>
    </location>
</feature>
<keyword evidence="2" id="KW-0813">Transport</keyword>
<dbReference type="PANTHER" id="PTHR23138:SF141">
    <property type="entry name" value="NUCLEAR PORE COMPLEX PROTEIN NUP50"/>
    <property type="match status" value="1"/>
</dbReference>
<dbReference type="Gene3D" id="2.30.29.30">
    <property type="entry name" value="Pleckstrin-homology domain (PH domain)/Phosphotyrosine-binding domain (PTB)"/>
    <property type="match status" value="1"/>
</dbReference>
<dbReference type="CDD" id="cd13170">
    <property type="entry name" value="RanBD_NUP50"/>
    <property type="match status" value="1"/>
</dbReference>
<evidence type="ECO:0000256" key="1">
    <source>
        <dbReference type="ARBA" id="ARBA00004567"/>
    </source>
</evidence>
<protein>
    <submittedName>
        <fullName evidence="7">RAN BINDING PROTEIN</fullName>
    </submittedName>
</protein>
<keyword evidence="8" id="KW-1185">Reference proteome</keyword>
<keyword evidence="3" id="KW-0811">Translocation</keyword>
<keyword evidence="4" id="KW-0539">Nucleus</keyword>
<keyword evidence="4" id="KW-0653">Protein transport</keyword>
<keyword evidence="4" id="KW-0906">Nuclear pore complex</keyword>
<evidence type="ECO:0000256" key="4">
    <source>
        <dbReference type="ARBA" id="ARBA00023132"/>
    </source>
</evidence>
<feature type="region of interest" description="Disordered" evidence="5">
    <location>
        <begin position="1"/>
        <end position="20"/>
    </location>
</feature>
<dbReference type="InterPro" id="IPR011993">
    <property type="entry name" value="PH-like_dom_sf"/>
</dbReference>
<feature type="compositionally biased region" description="Polar residues" evidence="5">
    <location>
        <begin position="297"/>
        <end position="309"/>
    </location>
</feature>
<dbReference type="OrthoDB" id="185618at2759"/>
<comment type="subcellular location">
    <subcellularLocation>
        <location evidence="1">Nucleus</location>
        <location evidence="1">Nuclear pore complex</location>
    </subcellularLocation>
</comment>
<comment type="caution">
    <text evidence="7">The sequence shown here is derived from an EMBL/GenBank/DDBJ whole genome shotgun (WGS) entry which is preliminary data.</text>
</comment>
<dbReference type="SUPFAM" id="SSF50729">
    <property type="entry name" value="PH domain-like"/>
    <property type="match status" value="1"/>
</dbReference>
<evidence type="ECO:0000256" key="2">
    <source>
        <dbReference type="ARBA" id="ARBA00022816"/>
    </source>
</evidence>
<proteinExistence type="predicted"/>
<evidence type="ECO:0000313" key="7">
    <source>
        <dbReference type="EMBL" id="KAJ6705638.1"/>
    </source>
</evidence>